<protein>
    <submittedName>
        <fullName evidence="1">Uncharacterized protein</fullName>
    </submittedName>
</protein>
<dbReference type="Proteomes" id="UP001057375">
    <property type="component" value="Unassembled WGS sequence"/>
</dbReference>
<gene>
    <name evidence="1" type="ORF">ADUPG1_000381</name>
</gene>
<sequence>SECMFILSTVTLSNDNETPDEAICADAWDLFHPVLDVVKKEFVGDKIVDDDYENERVLLFFANLCCDPSHAVEIYDNIKSLLSDWFEVVKFEEHEWGVIYWSRLISMLSFVPSIVPQISPLFDEAMEWCKQNGGLSVDYARYSNNCK</sequence>
<evidence type="ECO:0000313" key="2">
    <source>
        <dbReference type="Proteomes" id="UP001057375"/>
    </source>
</evidence>
<keyword evidence="2" id="KW-1185">Reference proteome</keyword>
<feature type="non-terminal residue" evidence="1">
    <location>
        <position position="1"/>
    </location>
</feature>
<reference evidence="1" key="1">
    <citation type="submission" date="2022-03" db="EMBL/GenBank/DDBJ databases">
        <title>Draft genome sequence of Aduncisulcus paluster, a free-living microaerophilic Fornicata.</title>
        <authorList>
            <person name="Yuyama I."/>
            <person name="Kume K."/>
            <person name="Tamura T."/>
            <person name="Inagaki Y."/>
            <person name="Hashimoto T."/>
        </authorList>
    </citation>
    <scope>NUCLEOTIDE SEQUENCE</scope>
    <source>
        <strain evidence="1">NY0171</strain>
    </source>
</reference>
<proteinExistence type="predicted"/>
<organism evidence="1 2">
    <name type="scientific">Aduncisulcus paluster</name>
    <dbReference type="NCBI Taxonomy" id="2918883"/>
    <lineage>
        <taxon>Eukaryota</taxon>
        <taxon>Metamonada</taxon>
        <taxon>Carpediemonas-like organisms</taxon>
        <taxon>Aduncisulcus</taxon>
    </lineage>
</organism>
<evidence type="ECO:0000313" key="1">
    <source>
        <dbReference type="EMBL" id="GKT28045.1"/>
    </source>
</evidence>
<dbReference type="EMBL" id="BQXS01000131">
    <property type="protein sequence ID" value="GKT28045.1"/>
    <property type="molecule type" value="Genomic_DNA"/>
</dbReference>
<comment type="caution">
    <text evidence="1">The sequence shown here is derived from an EMBL/GenBank/DDBJ whole genome shotgun (WGS) entry which is preliminary data.</text>
</comment>
<name>A0ABQ5K692_9EUKA</name>
<accession>A0ABQ5K692</accession>